<gene>
    <name evidence="2" type="primary">yfgF_2</name>
    <name evidence="2" type="ORF">NCTC11685_07297</name>
</gene>
<organism evidence="2 3">
    <name type="scientific">Klebsiella michiganensis</name>
    <dbReference type="NCBI Taxonomy" id="1134687"/>
    <lineage>
        <taxon>Bacteria</taxon>
        <taxon>Pseudomonadati</taxon>
        <taxon>Pseudomonadota</taxon>
        <taxon>Gammaproteobacteria</taxon>
        <taxon>Enterobacterales</taxon>
        <taxon>Enterobacteriaceae</taxon>
        <taxon>Klebsiella/Raoultella group</taxon>
        <taxon>Klebsiella</taxon>
    </lineage>
</organism>
<name>A0A7H4PNH5_9ENTR</name>
<dbReference type="PANTHER" id="PTHR33121">
    <property type="entry name" value="CYCLIC DI-GMP PHOSPHODIESTERASE PDEF"/>
    <property type="match status" value="1"/>
</dbReference>
<keyword evidence="2" id="KW-0378">Hydrolase</keyword>
<dbReference type="AlphaFoldDB" id="A0A7H4PNH5"/>
<dbReference type="PROSITE" id="PS50883">
    <property type="entry name" value="EAL"/>
    <property type="match status" value="1"/>
</dbReference>
<dbReference type="Gene3D" id="3.20.20.450">
    <property type="entry name" value="EAL domain"/>
    <property type="match status" value="1"/>
</dbReference>
<dbReference type="SMART" id="SM00052">
    <property type="entry name" value="EAL"/>
    <property type="match status" value="1"/>
</dbReference>
<reference evidence="2 3" key="1">
    <citation type="submission" date="2018-06" db="EMBL/GenBank/DDBJ databases">
        <authorList>
            <consortium name="Pathogen Informatics"/>
            <person name="Doyle S."/>
        </authorList>
    </citation>
    <scope>NUCLEOTIDE SEQUENCE [LARGE SCALE GENOMIC DNA]</scope>
    <source>
        <strain evidence="2 3">NCTC11685</strain>
    </source>
</reference>
<dbReference type="InterPro" id="IPR001633">
    <property type="entry name" value="EAL_dom"/>
</dbReference>
<dbReference type="InterPro" id="IPR050706">
    <property type="entry name" value="Cyclic-di-GMP_PDE-like"/>
</dbReference>
<dbReference type="Pfam" id="PF00563">
    <property type="entry name" value="EAL"/>
    <property type="match status" value="1"/>
</dbReference>
<dbReference type="GO" id="GO:0071111">
    <property type="term" value="F:cyclic-guanylate-specific phosphodiesterase activity"/>
    <property type="evidence" value="ECO:0007669"/>
    <property type="project" value="UniProtKB-EC"/>
</dbReference>
<feature type="domain" description="EAL" evidence="1">
    <location>
        <begin position="94"/>
        <end position="320"/>
    </location>
</feature>
<proteinExistence type="predicted"/>
<protein>
    <submittedName>
        <fullName evidence="2">Cytochrome C-type biogenesis protein</fullName>
        <ecNumber evidence="2">3.1.4.52</ecNumber>
    </submittedName>
</protein>
<dbReference type="EMBL" id="UGMS01000004">
    <property type="protein sequence ID" value="STW79948.1"/>
    <property type="molecule type" value="Genomic_DNA"/>
</dbReference>
<dbReference type="Proteomes" id="UP000254863">
    <property type="component" value="Unassembled WGS sequence"/>
</dbReference>
<sequence>MAGHELVIHLHSEDHQQRVPLLFDHLKKFRFVWNGMPLQPPVGFSYCNVRSPVMHLHLLLGELSGAADLSLATGSPENLQRRGAINTQQELKDKVMIMNQLVKALEHDRFVLMAQPIVGIRGDSYHEVLLRMLNDNDEIIMPDVFLPVAHEFGLSARIDSWVLEHTLIFMDKRRKKLPGMRLAINISPFSVSNSYFHQQVKTLLEHYDIEPWQIIFELTENHSLTNPEQARKTLAQLQDLGCRVAIDDFGTGYASYARLKTMNADLLKIDGSFIRNLVTSQSGLSGRCLYLPSGEDEKYAGGGRICRNARDSAGCGFAGD</sequence>
<dbReference type="CDD" id="cd01948">
    <property type="entry name" value="EAL"/>
    <property type="match status" value="1"/>
</dbReference>
<evidence type="ECO:0000313" key="2">
    <source>
        <dbReference type="EMBL" id="STW79948.1"/>
    </source>
</evidence>
<dbReference type="PANTHER" id="PTHR33121:SF64">
    <property type="entry name" value="CYCLIC DI-GMP PHOSPHODIESTERASE PDEF"/>
    <property type="match status" value="1"/>
</dbReference>
<dbReference type="SUPFAM" id="SSF141868">
    <property type="entry name" value="EAL domain-like"/>
    <property type="match status" value="1"/>
</dbReference>
<evidence type="ECO:0000259" key="1">
    <source>
        <dbReference type="PROSITE" id="PS50883"/>
    </source>
</evidence>
<dbReference type="InterPro" id="IPR035919">
    <property type="entry name" value="EAL_sf"/>
</dbReference>
<accession>A0A7H4PNH5</accession>
<comment type="caution">
    <text evidence="2">The sequence shown here is derived from an EMBL/GenBank/DDBJ whole genome shotgun (WGS) entry which is preliminary data.</text>
</comment>
<evidence type="ECO:0000313" key="3">
    <source>
        <dbReference type="Proteomes" id="UP000254863"/>
    </source>
</evidence>
<dbReference type="EC" id="3.1.4.52" evidence="2"/>